<protein>
    <submittedName>
        <fullName evidence="1">Uncharacterized protein</fullName>
    </submittedName>
</protein>
<comment type="caution">
    <text evidence="1">The sequence shown here is derived from an EMBL/GenBank/DDBJ whole genome shotgun (WGS) entry which is preliminary data.</text>
</comment>
<accession>A0ACC2N7Y4</accession>
<sequence>MSMNFNFYRKFKAPPPDDTYGRGRDWNVDLIPKFLMANGLLVKLLIHTGVTQYLEFKSVEGSYVYKSGKISKVPVDQQEALSSDLMGIFEKRRFKNFLVWIQNMQEDDPKTWDGFDPFKNPMSALYNKFNLDKNTQDFTGHALALHRSECLSLLPFFRNLTEPSSMISVSRLQKSDLRKQVIVQCTVDHSQSFF</sequence>
<proteinExistence type="predicted"/>
<dbReference type="EMBL" id="CM056744">
    <property type="protein sequence ID" value="KAJ8666447.1"/>
    <property type="molecule type" value="Genomic_DNA"/>
</dbReference>
<evidence type="ECO:0000313" key="1">
    <source>
        <dbReference type="EMBL" id="KAJ8666447.1"/>
    </source>
</evidence>
<name>A0ACC2N7Y4_9HYME</name>
<gene>
    <name evidence="1" type="ORF">QAD02_008109</name>
</gene>
<organism evidence="1 2">
    <name type="scientific">Eretmocerus hayati</name>
    <dbReference type="NCBI Taxonomy" id="131215"/>
    <lineage>
        <taxon>Eukaryota</taxon>
        <taxon>Metazoa</taxon>
        <taxon>Ecdysozoa</taxon>
        <taxon>Arthropoda</taxon>
        <taxon>Hexapoda</taxon>
        <taxon>Insecta</taxon>
        <taxon>Pterygota</taxon>
        <taxon>Neoptera</taxon>
        <taxon>Endopterygota</taxon>
        <taxon>Hymenoptera</taxon>
        <taxon>Apocrita</taxon>
        <taxon>Proctotrupomorpha</taxon>
        <taxon>Chalcidoidea</taxon>
        <taxon>Aphelinidae</taxon>
        <taxon>Aphelininae</taxon>
        <taxon>Eretmocerus</taxon>
    </lineage>
</organism>
<dbReference type="Proteomes" id="UP001239111">
    <property type="component" value="Chromosome 4"/>
</dbReference>
<reference evidence="1" key="1">
    <citation type="submission" date="2023-04" db="EMBL/GenBank/DDBJ databases">
        <title>A chromosome-level genome assembly of the parasitoid wasp Eretmocerus hayati.</title>
        <authorList>
            <person name="Zhong Y."/>
            <person name="Liu S."/>
            <person name="Liu Y."/>
        </authorList>
    </citation>
    <scope>NUCLEOTIDE SEQUENCE</scope>
    <source>
        <strain evidence="1">ZJU_SS_LIU_2023</strain>
    </source>
</reference>
<keyword evidence="2" id="KW-1185">Reference proteome</keyword>
<evidence type="ECO:0000313" key="2">
    <source>
        <dbReference type="Proteomes" id="UP001239111"/>
    </source>
</evidence>